<evidence type="ECO:0000256" key="4">
    <source>
        <dbReference type="ARBA" id="ARBA00022679"/>
    </source>
</evidence>
<dbReference type="GO" id="GO:0005886">
    <property type="term" value="C:plasma membrane"/>
    <property type="evidence" value="ECO:0007669"/>
    <property type="project" value="UniProtKB-SubCell"/>
</dbReference>
<proteinExistence type="predicted"/>
<dbReference type="CDD" id="cd07984">
    <property type="entry name" value="LPLAT_LABLAT-like"/>
    <property type="match status" value="1"/>
</dbReference>
<keyword evidence="3" id="KW-0997">Cell inner membrane</keyword>
<dbReference type="AlphaFoldDB" id="A0A3L9Y717"/>
<dbReference type="PANTHER" id="PTHR30606">
    <property type="entry name" value="LIPID A BIOSYNTHESIS LAUROYL ACYLTRANSFERASE"/>
    <property type="match status" value="1"/>
</dbReference>
<comment type="subcellular location">
    <subcellularLocation>
        <location evidence="1">Cell inner membrane</location>
    </subcellularLocation>
</comment>
<dbReference type="OrthoDB" id="9801955at2"/>
<dbReference type="InterPro" id="IPR004960">
    <property type="entry name" value="LipA_acyltrans"/>
</dbReference>
<comment type="caution">
    <text evidence="7">The sequence shown here is derived from an EMBL/GenBank/DDBJ whole genome shotgun (WGS) entry which is preliminary data.</text>
</comment>
<organism evidence="7 8">
    <name type="scientific">Rhodophyticola porphyridii</name>
    <dbReference type="NCBI Taxonomy" id="1852017"/>
    <lineage>
        <taxon>Bacteria</taxon>
        <taxon>Pseudomonadati</taxon>
        <taxon>Pseudomonadota</taxon>
        <taxon>Alphaproteobacteria</taxon>
        <taxon>Rhodobacterales</taxon>
        <taxon>Roseobacteraceae</taxon>
        <taxon>Rhodophyticola</taxon>
    </lineage>
</organism>
<dbReference type="PANTHER" id="PTHR30606:SF10">
    <property type="entry name" value="PHOSPHATIDYLINOSITOL MANNOSIDE ACYLTRANSFERASE"/>
    <property type="match status" value="1"/>
</dbReference>
<dbReference type="Proteomes" id="UP000281343">
    <property type="component" value="Unassembled WGS sequence"/>
</dbReference>
<reference evidence="7 8" key="1">
    <citation type="submission" date="2018-10" db="EMBL/GenBank/DDBJ databases">
        <authorList>
            <person name="Jung H.S."/>
            <person name="Jeon C.O."/>
        </authorList>
    </citation>
    <scope>NUCLEOTIDE SEQUENCE [LARGE SCALE GENOMIC DNA]</scope>
    <source>
        <strain evidence="7 8">MA-7-27</strain>
    </source>
</reference>
<keyword evidence="2" id="KW-1003">Cell membrane</keyword>
<gene>
    <name evidence="7" type="ORF">D9R08_06530</name>
</gene>
<keyword evidence="6 7" id="KW-0012">Acyltransferase</keyword>
<evidence type="ECO:0000256" key="1">
    <source>
        <dbReference type="ARBA" id="ARBA00004533"/>
    </source>
</evidence>
<keyword evidence="4 7" id="KW-0808">Transferase</keyword>
<keyword evidence="8" id="KW-1185">Reference proteome</keyword>
<dbReference type="RefSeq" id="WP_121897199.1">
    <property type="nucleotide sequence ID" value="NZ_RCNT01000002.1"/>
</dbReference>
<evidence type="ECO:0000256" key="2">
    <source>
        <dbReference type="ARBA" id="ARBA00022475"/>
    </source>
</evidence>
<accession>A0A3L9Y717</accession>
<evidence type="ECO:0000256" key="5">
    <source>
        <dbReference type="ARBA" id="ARBA00023136"/>
    </source>
</evidence>
<evidence type="ECO:0000256" key="6">
    <source>
        <dbReference type="ARBA" id="ARBA00023315"/>
    </source>
</evidence>
<name>A0A3L9Y717_9RHOB</name>
<keyword evidence="5" id="KW-0472">Membrane</keyword>
<dbReference type="GO" id="GO:0016746">
    <property type="term" value="F:acyltransferase activity"/>
    <property type="evidence" value="ECO:0007669"/>
    <property type="project" value="UniProtKB-KW"/>
</dbReference>
<evidence type="ECO:0000256" key="3">
    <source>
        <dbReference type="ARBA" id="ARBA00022519"/>
    </source>
</evidence>
<dbReference type="EMBL" id="RCNT01000002">
    <property type="protein sequence ID" value="RMA43265.1"/>
    <property type="molecule type" value="Genomic_DNA"/>
</dbReference>
<evidence type="ECO:0000313" key="7">
    <source>
        <dbReference type="EMBL" id="RMA43265.1"/>
    </source>
</evidence>
<protein>
    <submittedName>
        <fullName evidence="7">Lauroyl acyltransferase</fullName>
    </submittedName>
</protein>
<sequence length="305" mass="33520">MGVSNAQSFTPRDWLTDRAARGLIGLARTMPYRWRVPMMGWLMRRVVGPATGARGRALANLAHIWPDMPDDRAARIATAVLDNTGRTLIENYSTAGLLARAKSWEPSGPGLAALADARAAGRPVLLITGHFGNYEAARAALTVRGYSIGGLYRPMNNGYFNQHYVTTMEGFGGPVFPRGPKGVGGFVKHLRSGGQGVLLIDQYFAAGELLDYLGQPAPTSLSAAEMALKYDALLIPFYARRKENGLDFDVTLEAPVAHGDTRAMTQALNDSLSARVRETPEQWFWVHRRWKPGRQARYFSKPTDD</sequence>
<dbReference type="GO" id="GO:0009247">
    <property type="term" value="P:glycolipid biosynthetic process"/>
    <property type="evidence" value="ECO:0007669"/>
    <property type="project" value="UniProtKB-ARBA"/>
</dbReference>
<dbReference type="Pfam" id="PF03279">
    <property type="entry name" value="Lip_A_acyltrans"/>
    <property type="match status" value="1"/>
</dbReference>
<evidence type="ECO:0000313" key="8">
    <source>
        <dbReference type="Proteomes" id="UP000281343"/>
    </source>
</evidence>